<name>A0A7S8IDR0_9CHLR</name>
<reference evidence="5 6" key="1">
    <citation type="submission" date="2020-02" db="EMBL/GenBank/DDBJ databases">
        <authorList>
            <person name="Zheng R.K."/>
            <person name="Sun C.M."/>
        </authorList>
    </citation>
    <scope>NUCLEOTIDE SEQUENCE [LARGE SCALE GENOMIC DNA]</scope>
    <source>
        <strain evidence="6">rifampicinis</strain>
    </source>
</reference>
<dbReference type="Proteomes" id="UP000594468">
    <property type="component" value="Chromosome"/>
</dbReference>
<keyword evidence="2" id="KW-0175">Coiled coil</keyword>
<evidence type="ECO:0000256" key="1">
    <source>
        <dbReference type="ARBA" id="ARBA00022612"/>
    </source>
</evidence>
<protein>
    <submittedName>
        <fullName evidence="5">Phage tail tape measure protein</fullName>
    </submittedName>
</protein>
<keyword evidence="3" id="KW-0472">Membrane</keyword>
<dbReference type="RefSeq" id="WP_195169146.1">
    <property type="nucleotide sequence ID" value="NZ_CP062983.1"/>
</dbReference>
<keyword evidence="1" id="KW-1188">Viral release from host cell</keyword>
<dbReference type="Pfam" id="PF10145">
    <property type="entry name" value="PhageMin_Tail"/>
    <property type="match status" value="1"/>
</dbReference>
<dbReference type="InterPro" id="IPR010090">
    <property type="entry name" value="Phage_tape_meas"/>
</dbReference>
<dbReference type="NCBIfam" id="TIGR01760">
    <property type="entry name" value="tape_meas_TP901"/>
    <property type="match status" value="1"/>
</dbReference>
<evidence type="ECO:0000259" key="4">
    <source>
        <dbReference type="Pfam" id="PF10145"/>
    </source>
</evidence>
<evidence type="ECO:0000256" key="2">
    <source>
        <dbReference type="SAM" id="Coils"/>
    </source>
</evidence>
<dbReference type="PANTHER" id="PTHR37813">
    <property type="entry name" value="FELS-2 PROPHAGE PROTEIN"/>
    <property type="match status" value="1"/>
</dbReference>
<feature type="domain" description="Phage tail tape measure protein" evidence="4">
    <location>
        <begin position="107"/>
        <end position="293"/>
    </location>
</feature>
<organism evidence="5 6">
    <name type="scientific">Phototrophicus methaneseepsis</name>
    <dbReference type="NCBI Taxonomy" id="2710758"/>
    <lineage>
        <taxon>Bacteria</taxon>
        <taxon>Bacillati</taxon>
        <taxon>Chloroflexota</taxon>
        <taxon>Candidatus Thermofontia</taxon>
        <taxon>Phototrophicales</taxon>
        <taxon>Phototrophicaceae</taxon>
        <taxon>Phototrophicus</taxon>
    </lineage>
</organism>
<keyword evidence="3" id="KW-0812">Transmembrane</keyword>
<gene>
    <name evidence="5" type="ORF">G4Y79_15320</name>
</gene>
<feature type="transmembrane region" description="Helical" evidence="3">
    <location>
        <begin position="43"/>
        <end position="66"/>
    </location>
</feature>
<accession>A0A7S8IDR0</accession>
<sequence>MTTVTDLQVLIRGDASGVQNAIRSADSQVSGFSGRTRNRLSQVYSAFQMVGLGVLGVGAASVGVAIEFESSFADVRKTVNGSDEELANLQERIREMATDDSNPLSAIENSQNALAGIAAMGGQLGIGLGEMESFIQTVGNLDVATNLSADTIGEVLARYANIADLDASEFASFGDSLVTLGNNMAAQETDIAATLSYIQQLATMGFDSSEILAYSAALPSLGITPEAGGSALVQTVTTLTSLLADAGDRQDLVSALDIDDSQLDLDDIEQSLRNVLSAYNDLSSVEKIDFLDQFGLDGIRQQRLINSLSAGMGTLDNALVLSADGWQGNGAAMTEAAAKAGTTQGNINEMINSLRELGIMIGETLLPGLNDAIDTFTEFLSMAKEGDLGGGIEMLLTDGAQALADFLSIPVDVAEGLAAIGPALENAATIFQIVLGRIQRDVDIWALDLRKRFAELMVGLANPLVDARVLDQSVVDSLQAEADSAQTAMMNIDFNKAMEQRFRGMAFTGDVDLGFDFRGFDFGELIMRDENLGAQLANQFDSLTESAVMAALKSAFAEGDAISAEGLMQITQFTDPEQTRSVLQQEIRDAIESGDAEAFQAIASMDITQFLLGEDTISMFESELQMTLESEQYGVTTDLMLFPGIIDVSRVAAAVAGAVGSLGGGLGNGLQGPVPPPGYSGGGNTINVNSYGQSPYALAEQLRSAQRSLGH</sequence>
<dbReference type="AlphaFoldDB" id="A0A7S8IDR0"/>
<proteinExistence type="predicted"/>
<dbReference type="EMBL" id="CP062983">
    <property type="protein sequence ID" value="QPC81073.1"/>
    <property type="molecule type" value="Genomic_DNA"/>
</dbReference>
<evidence type="ECO:0000313" key="5">
    <source>
        <dbReference type="EMBL" id="QPC81073.1"/>
    </source>
</evidence>
<keyword evidence="6" id="KW-1185">Reference proteome</keyword>
<keyword evidence="3" id="KW-1133">Transmembrane helix</keyword>
<dbReference type="PANTHER" id="PTHR37813:SF1">
    <property type="entry name" value="FELS-2 PROPHAGE PROTEIN"/>
    <property type="match status" value="1"/>
</dbReference>
<evidence type="ECO:0000256" key="3">
    <source>
        <dbReference type="SAM" id="Phobius"/>
    </source>
</evidence>
<feature type="coiled-coil region" evidence="2">
    <location>
        <begin position="72"/>
        <end position="99"/>
    </location>
</feature>
<dbReference type="KEGG" id="pmet:G4Y79_15320"/>
<evidence type="ECO:0000313" key="6">
    <source>
        <dbReference type="Proteomes" id="UP000594468"/>
    </source>
</evidence>